<protein>
    <submittedName>
        <fullName evidence="1">Uncharacterized protein</fullName>
    </submittedName>
</protein>
<dbReference type="EMBL" id="CT868037">
    <property type="protein sequence ID" value="CAK65261.1"/>
    <property type="molecule type" value="Genomic_DNA"/>
</dbReference>
<dbReference type="AlphaFoldDB" id="A0C394"/>
<organism evidence="1 2">
    <name type="scientific">Paramecium tetraurelia</name>
    <dbReference type="NCBI Taxonomy" id="5888"/>
    <lineage>
        <taxon>Eukaryota</taxon>
        <taxon>Sar</taxon>
        <taxon>Alveolata</taxon>
        <taxon>Ciliophora</taxon>
        <taxon>Intramacronucleata</taxon>
        <taxon>Oligohymenophorea</taxon>
        <taxon>Peniculida</taxon>
        <taxon>Parameciidae</taxon>
        <taxon>Paramecium</taxon>
    </lineage>
</organism>
<reference evidence="1 2" key="1">
    <citation type="journal article" date="2006" name="Nature">
        <title>Global trends of whole-genome duplications revealed by the ciliate Paramecium tetraurelia.</title>
        <authorList>
            <consortium name="Genoscope"/>
            <person name="Aury J.-M."/>
            <person name="Jaillon O."/>
            <person name="Duret L."/>
            <person name="Noel B."/>
            <person name="Jubin C."/>
            <person name="Porcel B.M."/>
            <person name="Segurens B."/>
            <person name="Daubin V."/>
            <person name="Anthouard V."/>
            <person name="Aiach N."/>
            <person name="Arnaiz O."/>
            <person name="Billaut A."/>
            <person name="Beisson J."/>
            <person name="Blanc I."/>
            <person name="Bouhouche K."/>
            <person name="Camara F."/>
            <person name="Duharcourt S."/>
            <person name="Guigo R."/>
            <person name="Gogendeau D."/>
            <person name="Katinka M."/>
            <person name="Keller A.-M."/>
            <person name="Kissmehl R."/>
            <person name="Klotz C."/>
            <person name="Koll F."/>
            <person name="Le Moue A."/>
            <person name="Lepere C."/>
            <person name="Malinsky S."/>
            <person name="Nowacki M."/>
            <person name="Nowak J.K."/>
            <person name="Plattner H."/>
            <person name="Poulain J."/>
            <person name="Ruiz F."/>
            <person name="Serrano V."/>
            <person name="Zagulski M."/>
            <person name="Dessen P."/>
            <person name="Betermier M."/>
            <person name="Weissenbach J."/>
            <person name="Scarpelli C."/>
            <person name="Schachter V."/>
            <person name="Sperling L."/>
            <person name="Meyer E."/>
            <person name="Cohen J."/>
            <person name="Wincker P."/>
        </authorList>
    </citation>
    <scope>NUCLEOTIDE SEQUENCE [LARGE SCALE GENOMIC DNA]</scope>
    <source>
        <strain evidence="1 2">Stock d4-2</strain>
    </source>
</reference>
<dbReference type="InterPro" id="IPR009030">
    <property type="entry name" value="Growth_fac_rcpt_cys_sf"/>
</dbReference>
<evidence type="ECO:0000313" key="2">
    <source>
        <dbReference type="Proteomes" id="UP000000600"/>
    </source>
</evidence>
<evidence type="ECO:0000313" key="1">
    <source>
        <dbReference type="EMBL" id="CAK65261.1"/>
    </source>
</evidence>
<proteinExistence type="predicted"/>
<dbReference type="SUPFAM" id="SSF57184">
    <property type="entry name" value="Growth factor receptor domain"/>
    <property type="match status" value="1"/>
</dbReference>
<dbReference type="InParanoid" id="A0C394"/>
<dbReference type="OrthoDB" id="18487at2759"/>
<dbReference type="Proteomes" id="UP000000600">
    <property type="component" value="Unassembled WGS sequence"/>
</dbReference>
<keyword evidence="2" id="KW-1185">Reference proteome</keyword>
<dbReference type="HOGENOM" id="CLU_606173_0_0_1"/>
<dbReference type="KEGG" id="ptm:GSPATT00034739001"/>
<dbReference type="GeneID" id="5018443"/>
<gene>
    <name evidence="1" type="ORF">GSPATT00034739001</name>
</gene>
<accession>A0C394</accession>
<dbReference type="RefSeq" id="XP_001432658.1">
    <property type="nucleotide sequence ID" value="XM_001432621.1"/>
</dbReference>
<sequence length="452" mass="51132">MYWNLLSGYMIEKMCRLYKNRSQFAGNQAVNGVCNICTGYPSTCSACDANSNCTSCSLVILISYNTQNNTTVCSLCQDLYYVNALGQRAKCDSAGESNALRCHYDATVTGNIVFTQCKPQYFLDNNKYTQDQSSNTYAKLQVPADQTTINNQNCAECWPGFFANPEVAQQAQVINHLVLYVLMDTMLIQIKNANPVFSIVLHVVDLQLEMVQITKLVISREPIHAQLVLVDKSNHALVWFAKMQLTLPVVQMATMFQMVNVWPVNMDVVNILPQETYAQHVSSDTIYKTEVVFKTMEIAISLIGSMYSPQSKQIKSMVVRSWMVNLINLIIDSRLCLHVMCLSLNRFCLQNQPIRCYCLISGDLITIQQSIMVYAHHVLILLLVPKLHALLITSQPISITPNYVHPYQLDAVNQHTQLLYLPQLAKNVTIDLLFLDHKSAFQILIVKLKINH</sequence>
<name>A0C394_PARTE</name>